<gene>
    <name evidence="2" type="ORF">A2V97_00620</name>
</gene>
<feature type="transmembrane region" description="Helical" evidence="1">
    <location>
        <begin position="195"/>
        <end position="215"/>
    </location>
</feature>
<evidence type="ECO:0000256" key="1">
    <source>
        <dbReference type="SAM" id="Phobius"/>
    </source>
</evidence>
<feature type="transmembrane region" description="Helical" evidence="1">
    <location>
        <begin position="130"/>
        <end position="151"/>
    </location>
</feature>
<dbReference type="Proteomes" id="UP000177382">
    <property type="component" value="Unassembled WGS sequence"/>
</dbReference>
<feature type="transmembrane region" description="Helical" evidence="1">
    <location>
        <begin position="104"/>
        <end position="124"/>
    </location>
</feature>
<accession>A0A1F7XK99</accession>
<keyword evidence="1" id="KW-1133">Transmembrane helix</keyword>
<feature type="transmembrane region" description="Helical" evidence="1">
    <location>
        <begin position="252"/>
        <end position="273"/>
    </location>
</feature>
<dbReference type="STRING" id="1802485.A2V97_00620"/>
<feature type="transmembrane region" description="Helical" evidence="1">
    <location>
        <begin position="227"/>
        <end position="246"/>
    </location>
</feature>
<reference evidence="2 3" key="1">
    <citation type="journal article" date="2016" name="Nat. Commun.">
        <title>Thousands of microbial genomes shed light on interconnected biogeochemical processes in an aquifer system.</title>
        <authorList>
            <person name="Anantharaman K."/>
            <person name="Brown C.T."/>
            <person name="Hug L.A."/>
            <person name="Sharon I."/>
            <person name="Castelle C.J."/>
            <person name="Probst A.J."/>
            <person name="Thomas B.C."/>
            <person name="Singh A."/>
            <person name="Wilkins M.J."/>
            <person name="Karaoz U."/>
            <person name="Brodie E.L."/>
            <person name="Williams K.H."/>
            <person name="Hubbard S.S."/>
            <person name="Banfield J.F."/>
        </authorList>
    </citation>
    <scope>NUCLEOTIDE SEQUENCE [LARGE SCALE GENOMIC DNA]</scope>
</reference>
<feature type="transmembrane region" description="Helical" evidence="1">
    <location>
        <begin position="163"/>
        <end position="183"/>
    </location>
</feature>
<feature type="transmembrane region" description="Helical" evidence="1">
    <location>
        <begin position="76"/>
        <end position="97"/>
    </location>
</feature>
<organism evidence="2 3">
    <name type="scientific">Candidatus Woesebacteria bacterium RBG_16_42_24</name>
    <dbReference type="NCBI Taxonomy" id="1802485"/>
    <lineage>
        <taxon>Bacteria</taxon>
        <taxon>Candidatus Woeseibacteriota</taxon>
    </lineage>
</organism>
<keyword evidence="1" id="KW-0472">Membrane</keyword>
<dbReference type="AlphaFoldDB" id="A0A1F7XK99"/>
<evidence type="ECO:0000313" key="2">
    <source>
        <dbReference type="EMBL" id="OGM15474.1"/>
    </source>
</evidence>
<sequence length="303" mass="34176">MYSERLTKLLLSLLGGIYLVEYFQDGLYTDLGMLGFNKKTTTRRRLTFIVFILGATLASFFLGSLSFPKNITFQNLWGVASVCLSGIAGILAIIKLVTRRKNKYVFIAVAFSGIALLEGYSLFVPLPLTSLVWMISRIFLAAYLLLSLKDWREGEGKQKSLRLRVYIAAAASTLIIIALFSLLPTYDPYNPIGPFGRPIELTAVILFGIAAIGYYTKGYWEFKYFEFWLVLSLIAAFFSQVYMSFSQTYFDSMFWGAIIFKNLGYILALVGLLESTWAAFREVEAEKKYLAGHTKGEAYLKGE</sequence>
<comment type="caution">
    <text evidence="2">The sequence shown here is derived from an EMBL/GenBank/DDBJ whole genome shotgun (WGS) entry which is preliminary data.</text>
</comment>
<feature type="transmembrane region" description="Helical" evidence="1">
    <location>
        <begin position="45"/>
        <end position="64"/>
    </location>
</feature>
<protein>
    <recommendedName>
        <fullName evidence="4">7TM-DISM receptor extracellular domain-containing protein</fullName>
    </recommendedName>
</protein>
<dbReference type="EMBL" id="MGFX01000005">
    <property type="protein sequence ID" value="OGM15474.1"/>
    <property type="molecule type" value="Genomic_DNA"/>
</dbReference>
<evidence type="ECO:0000313" key="3">
    <source>
        <dbReference type="Proteomes" id="UP000177382"/>
    </source>
</evidence>
<name>A0A1F7XK99_9BACT</name>
<keyword evidence="1" id="KW-0812">Transmembrane</keyword>
<evidence type="ECO:0008006" key="4">
    <source>
        <dbReference type="Google" id="ProtNLM"/>
    </source>
</evidence>
<proteinExistence type="predicted"/>